<reference evidence="1" key="1">
    <citation type="journal article" date="2014" name="Front. Microbiol.">
        <title>High frequency of phylogenetically diverse reductive dehalogenase-homologous genes in deep subseafloor sedimentary metagenomes.</title>
        <authorList>
            <person name="Kawai M."/>
            <person name="Futagami T."/>
            <person name="Toyoda A."/>
            <person name="Takaki Y."/>
            <person name="Nishi S."/>
            <person name="Hori S."/>
            <person name="Arai W."/>
            <person name="Tsubouchi T."/>
            <person name="Morono Y."/>
            <person name="Uchiyama I."/>
            <person name="Ito T."/>
            <person name="Fujiyama A."/>
            <person name="Inagaki F."/>
            <person name="Takami H."/>
        </authorList>
    </citation>
    <scope>NUCLEOTIDE SEQUENCE</scope>
    <source>
        <strain evidence="1">Expedition CK06-06</strain>
    </source>
</reference>
<sequence length="53" mass="5650">MEAEKCPHCNSIVNGEDVEPINGCFTTGDTDSYGVQVIHLFLCGRCGTVFGGQ</sequence>
<name>X1F108_9ZZZZ</name>
<gene>
    <name evidence="1" type="ORF">S03H2_00346</name>
</gene>
<comment type="caution">
    <text evidence="1">The sequence shown here is derived from an EMBL/GenBank/DDBJ whole genome shotgun (WGS) entry which is preliminary data.</text>
</comment>
<dbReference type="EMBL" id="BARU01000053">
    <property type="protein sequence ID" value="GAH26270.1"/>
    <property type="molecule type" value="Genomic_DNA"/>
</dbReference>
<proteinExistence type="predicted"/>
<organism evidence="1">
    <name type="scientific">marine sediment metagenome</name>
    <dbReference type="NCBI Taxonomy" id="412755"/>
    <lineage>
        <taxon>unclassified sequences</taxon>
        <taxon>metagenomes</taxon>
        <taxon>ecological metagenomes</taxon>
    </lineage>
</organism>
<protein>
    <submittedName>
        <fullName evidence="1">Uncharacterized protein</fullName>
    </submittedName>
</protein>
<evidence type="ECO:0000313" key="1">
    <source>
        <dbReference type="EMBL" id="GAH26270.1"/>
    </source>
</evidence>
<accession>X1F108</accession>
<dbReference type="AlphaFoldDB" id="X1F108"/>